<comment type="caution">
    <text evidence="2">The sequence shown here is derived from an EMBL/GenBank/DDBJ whole genome shotgun (WGS) entry which is preliminary data.</text>
</comment>
<feature type="region of interest" description="Disordered" evidence="1">
    <location>
        <begin position="563"/>
        <end position="587"/>
    </location>
</feature>
<feature type="region of interest" description="Disordered" evidence="1">
    <location>
        <begin position="197"/>
        <end position="261"/>
    </location>
</feature>
<dbReference type="EMBL" id="JAFFGZ010000005">
    <property type="protein sequence ID" value="KAK4644015.1"/>
    <property type="molecule type" value="Genomic_DNA"/>
</dbReference>
<feature type="compositionally biased region" description="Low complexity" evidence="1">
    <location>
        <begin position="484"/>
        <end position="495"/>
    </location>
</feature>
<reference evidence="2 3" key="1">
    <citation type="journal article" date="2023" name="bioRxiv">
        <title>High-quality genome assemblies of four members of thePodospora anserinaspecies complex.</title>
        <authorList>
            <person name="Ament-Velasquez S.L."/>
            <person name="Vogan A.A."/>
            <person name="Wallerman O."/>
            <person name="Hartmann F."/>
            <person name="Gautier V."/>
            <person name="Silar P."/>
            <person name="Giraud T."/>
            <person name="Johannesson H."/>
        </authorList>
    </citation>
    <scope>NUCLEOTIDE SEQUENCE [LARGE SCALE GENOMIC DNA]</scope>
    <source>
        <strain evidence="2 3">CBS 112042</strain>
    </source>
</reference>
<feature type="compositionally biased region" description="Polar residues" evidence="1">
    <location>
        <begin position="234"/>
        <end position="256"/>
    </location>
</feature>
<protein>
    <submittedName>
        <fullName evidence="2">Uncharacterized protein</fullName>
    </submittedName>
</protein>
<feature type="region of interest" description="Disordered" evidence="1">
    <location>
        <begin position="468"/>
        <end position="502"/>
    </location>
</feature>
<dbReference type="Proteomes" id="UP001322138">
    <property type="component" value="Unassembled WGS sequence"/>
</dbReference>
<feature type="compositionally biased region" description="Acidic residues" evidence="1">
    <location>
        <begin position="956"/>
        <end position="967"/>
    </location>
</feature>
<proteinExistence type="predicted"/>
<name>A0ABR0FLY4_9PEZI</name>
<dbReference type="RefSeq" id="XP_062732991.1">
    <property type="nucleotide sequence ID" value="XM_062877256.1"/>
</dbReference>
<feature type="region of interest" description="Disordered" evidence="1">
    <location>
        <begin position="383"/>
        <end position="435"/>
    </location>
</feature>
<feature type="region of interest" description="Disordered" evidence="1">
    <location>
        <begin position="864"/>
        <end position="1092"/>
    </location>
</feature>
<evidence type="ECO:0000313" key="3">
    <source>
        <dbReference type="Proteomes" id="UP001322138"/>
    </source>
</evidence>
<feature type="compositionally biased region" description="Low complexity" evidence="1">
    <location>
        <begin position="199"/>
        <end position="217"/>
    </location>
</feature>
<gene>
    <name evidence="2" type="ORF">QC761_301030</name>
</gene>
<accession>A0ABR0FLY4</accession>
<feature type="compositionally biased region" description="Basic and acidic residues" evidence="1">
    <location>
        <begin position="905"/>
        <end position="938"/>
    </location>
</feature>
<evidence type="ECO:0000313" key="2">
    <source>
        <dbReference type="EMBL" id="KAK4644015.1"/>
    </source>
</evidence>
<feature type="compositionally biased region" description="Polar residues" evidence="1">
    <location>
        <begin position="978"/>
        <end position="988"/>
    </location>
</feature>
<keyword evidence="3" id="KW-1185">Reference proteome</keyword>
<evidence type="ECO:0000256" key="1">
    <source>
        <dbReference type="SAM" id="MobiDB-lite"/>
    </source>
</evidence>
<dbReference type="PANTHER" id="PTHR18898:SF2">
    <property type="entry name" value="NUCLEOPROTEIN TPR"/>
    <property type="match status" value="1"/>
</dbReference>
<dbReference type="GeneID" id="87896738"/>
<feature type="compositionally biased region" description="Acidic residues" evidence="1">
    <location>
        <begin position="887"/>
        <end position="904"/>
    </location>
</feature>
<feature type="compositionally biased region" description="Low complexity" evidence="1">
    <location>
        <begin position="1019"/>
        <end position="1039"/>
    </location>
</feature>
<dbReference type="PANTHER" id="PTHR18898">
    <property type="entry name" value="NUCLEOPROTEIN TPR-RELATED"/>
    <property type="match status" value="1"/>
</dbReference>
<feature type="region of interest" description="Disordered" evidence="1">
    <location>
        <begin position="298"/>
        <end position="335"/>
    </location>
</feature>
<sequence length="1092" mass="120538">MPITLPRSRREEVTVPAMERLAPVHCPLRAETDTPDIHGNRRLARHGLGAANRWGITPDQLVKADWGWTRWRWLPHPAPVTPYSVSHQLRILKPPKAGISSSFRTWRRSTNSFIDVLSKSREGDTDVTQMKKSRYLSHYDTSFVPGWARDLESDVQIMRERFNEVITRLREEKEVGKDGRPTSSRVLNNWLNTARRVQVPGTGNTVVSGTTSSISPGMRTTPVPGRQHHEPRTPSDQTDPDPSNPEQDESSTTLVESPNAEPPLQLVLRAIRNELVLIKDAYQDLNDEFTRYHRLATQGGHQRGQESESEESNEKPQAPQPPGQALGPTTPAVTSQTDQILPPLAQSMTWRNKHLEPQKAKCEQQAKRQQRVIDHLLDRVKALSREKSPNDTNSILPNNSADTSMTTAASPLQTASQANTNAPGTQPLTGQPGGSAAIGKVVEEKMRQFLGITATTAQAQDANVASTGQVQASNTAPTSVHVETAAGSTATSTNTPPQGTAAQDPDITQALAILAQALSITAIKVPVTGTAPNDTASAGIIAAAQDPNTTRALAIIRNALAATGTGAPPTPTATTTQTVSTGTDAPSHAVVDATTNTEDPKTPPPTTERVIVRGQEQIHALFRSLRLQTRQFSYSAAFQLDSPMLLDTDFQKKNREKPFCPPELWERLNRDQRANRICQLIFMWLWRQILRPGVESFGVKPMTAELESSERGSQEEIATPFQRLSRAIAPLGDKIFRTLSPVIQFEFARNEHLVRRRIWKLCHDAALLKMMFREGPGKQMRVEVPGAHGDQTAENKWMERGFDDLTHALPFQHWVRVINLETSTGKRAILCVPFGALTMVEDGKKVVLERAWIVGNSNEGSGLFVLQRKSPEEVERTGPGTEHEEPNESDSGETEDRDETEDACETEHTGDKEMPGETAKPVETETIREGPKPDERQKPTNITQQSEVIVISREDADGDESESESEHDDLMRDPTWRPTGSTGQSQSGEHYKRPVIQLIPPDAILDALRRLPPSTLTATDVPSQPTSTTSTDPVPTTTSAAIPWTSSTAPGRDADVDGQNKKKKRKRPRMERDPDWVPGQTDGENEPSTRRR</sequence>
<feature type="compositionally biased region" description="Polar residues" evidence="1">
    <location>
        <begin position="468"/>
        <end position="478"/>
    </location>
</feature>
<feature type="compositionally biased region" description="Basic and acidic residues" evidence="1">
    <location>
        <begin position="869"/>
        <end position="886"/>
    </location>
</feature>
<feature type="compositionally biased region" description="Low complexity" evidence="1">
    <location>
        <begin position="323"/>
        <end position="332"/>
    </location>
</feature>
<feature type="compositionally biased region" description="Low complexity" evidence="1">
    <location>
        <begin position="563"/>
        <end position="585"/>
    </location>
</feature>
<feature type="compositionally biased region" description="Polar residues" evidence="1">
    <location>
        <begin position="390"/>
        <end position="422"/>
    </location>
</feature>
<organism evidence="2 3">
    <name type="scientific">Podospora bellae-mahoneyi</name>
    <dbReference type="NCBI Taxonomy" id="2093777"/>
    <lineage>
        <taxon>Eukaryota</taxon>
        <taxon>Fungi</taxon>
        <taxon>Dikarya</taxon>
        <taxon>Ascomycota</taxon>
        <taxon>Pezizomycotina</taxon>
        <taxon>Sordariomycetes</taxon>
        <taxon>Sordariomycetidae</taxon>
        <taxon>Sordariales</taxon>
        <taxon>Podosporaceae</taxon>
        <taxon>Podospora</taxon>
    </lineage>
</organism>